<dbReference type="Proteomes" id="UP001178461">
    <property type="component" value="Chromosome 3"/>
</dbReference>
<gene>
    <name evidence="2" type="ORF">PODLI_1B007382</name>
</gene>
<feature type="transmembrane region" description="Helical" evidence="1">
    <location>
        <begin position="7"/>
        <end position="26"/>
    </location>
</feature>
<reference evidence="2" key="1">
    <citation type="submission" date="2022-12" db="EMBL/GenBank/DDBJ databases">
        <authorList>
            <person name="Alioto T."/>
            <person name="Alioto T."/>
            <person name="Gomez Garrido J."/>
        </authorList>
    </citation>
    <scope>NUCLEOTIDE SEQUENCE</scope>
</reference>
<keyword evidence="1" id="KW-0812">Transmembrane</keyword>
<keyword evidence="1" id="KW-0472">Membrane</keyword>
<feature type="non-terminal residue" evidence="2">
    <location>
        <position position="59"/>
    </location>
</feature>
<organism evidence="2 3">
    <name type="scientific">Podarcis lilfordi</name>
    <name type="common">Lilford's wall lizard</name>
    <dbReference type="NCBI Taxonomy" id="74358"/>
    <lineage>
        <taxon>Eukaryota</taxon>
        <taxon>Metazoa</taxon>
        <taxon>Chordata</taxon>
        <taxon>Craniata</taxon>
        <taxon>Vertebrata</taxon>
        <taxon>Euteleostomi</taxon>
        <taxon>Lepidosauria</taxon>
        <taxon>Squamata</taxon>
        <taxon>Bifurcata</taxon>
        <taxon>Unidentata</taxon>
        <taxon>Episquamata</taxon>
        <taxon>Laterata</taxon>
        <taxon>Lacertibaenia</taxon>
        <taxon>Lacertidae</taxon>
        <taxon>Podarcis</taxon>
    </lineage>
</organism>
<proteinExistence type="predicted"/>
<keyword evidence="1" id="KW-1133">Transmembrane helix</keyword>
<evidence type="ECO:0000256" key="1">
    <source>
        <dbReference type="SAM" id="Phobius"/>
    </source>
</evidence>
<evidence type="ECO:0000313" key="3">
    <source>
        <dbReference type="Proteomes" id="UP001178461"/>
    </source>
</evidence>
<dbReference type="EMBL" id="OX395128">
    <property type="protein sequence ID" value="CAI5770656.1"/>
    <property type="molecule type" value="Genomic_DNA"/>
</dbReference>
<keyword evidence="3" id="KW-1185">Reference proteome</keyword>
<protein>
    <submittedName>
        <fullName evidence="2">Uncharacterized protein</fullName>
    </submittedName>
</protein>
<accession>A0AA35K3V6</accession>
<name>A0AA35K3V6_9SAUR</name>
<dbReference type="AlphaFoldDB" id="A0AA35K3V6"/>
<evidence type="ECO:0000313" key="2">
    <source>
        <dbReference type="EMBL" id="CAI5770656.1"/>
    </source>
</evidence>
<sequence>KSCIARLSYRITGILSAAFGLTAFIHKNLLNFFLSSPAAVWCSCLYWRAADSIKQQQEF</sequence>
<feature type="non-terminal residue" evidence="2">
    <location>
        <position position="1"/>
    </location>
</feature>